<dbReference type="InterPro" id="IPR027555">
    <property type="entry name" value="Mo5U34_MeTrfas-like"/>
</dbReference>
<proteinExistence type="inferred from homology"/>
<keyword evidence="2 3" id="KW-0819">tRNA processing</keyword>
<comment type="similarity">
    <text evidence="3">Belongs to the class I-like SAM-binding methyltransferase superfamily. CmoB family.</text>
</comment>
<dbReference type="InParanoid" id="Q0F2Z2"/>
<dbReference type="EC" id="2.5.1.-" evidence="3"/>
<dbReference type="SUPFAM" id="SSF53335">
    <property type="entry name" value="S-adenosyl-L-methionine-dependent methyltransferases"/>
    <property type="match status" value="1"/>
</dbReference>
<evidence type="ECO:0000313" key="5">
    <source>
        <dbReference type="Proteomes" id="UP000005297"/>
    </source>
</evidence>
<dbReference type="HOGENOM" id="CLU_052665_0_0_0"/>
<dbReference type="Proteomes" id="UP000005297">
    <property type="component" value="Unassembled WGS sequence"/>
</dbReference>
<evidence type="ECO:0000256" key="2">
    <source>
        <dbReference type="ARBA" id="ARBA00022694"/>
    </source>
</evidence>
<reference evidence="4 5" key="1">
    <citation type="submission" date="2006-09" db="EMBL/GenBank/DDBJ databases">
        <authorList>
            <person name="Emerson D."/>
            <person name="Ferriera S."/>
            <person name="Johnson J."/>
            <person name="Kravitz S."/>
            <person name="Halpern A."/>
            <person name="Remington K."/>
            <person name="Beeson K."/>
            <person name="Tran B."/>
            <person name="Rogers Y.-H."/>
            <person name="Friedman R."/>
            <person name="Venter J.C."/>
        </authorList>
    </citation>
    <scope>NUCLEOTIDE SEQUENCE [LARGE SCALE GENOMIC DNA]</scope>
    <source>
        <strain evidence="4 5">PV-1</strain>
    </source>
</reference>
<protein>
    <recommendedName>
        <fullName evidence="3">tRNA U34 carboxymethyltransferase</fullName>
        <ecNumber evidence="3">2.5.1.-</ecNumber>
    </recommendedName>
</protein>
<dbReference type="AlphaFoldDB" id="Q0F2Z2"/>
<feature type="binding site" evidence="3">
    <location>
        <begin position="188"/>
        <end position="189"/>
    </location>
    <ligand>
        <name>carboxy-S-adenosyl-L-methionine</name>
        <dbReference type="ChEBI" id="CHEBI:134278"/>
    </ligand>
</feature>
<feature type="binding site" evidence="3">
    <location>
        <position position="204"/>
    </location>
    <ligand>
        <name>carboxy-S-adenosyl-L-methionine</name>
        <dbReference type="ChEBI" id="CHEBI:134278"/>
    </ligand>
</feature>
<dbReference type="Gene3D" id="3.40.50.150">
    <property type="entry name" value="Vaccinia Virus protein VP39"/>
    <property type="match status" value="1"/>
</dbReference>
<dbReference type="GO" id="GO:0032259">
    <property type="term" value="P:methylation"/>
    <property type="evidence" value="ECO:0007669"/>
    <property type="project" value="UniProtKB-KW"/>
</dbReference>
<feature type="binding site" evidence="3">
    <location>
        <position position="113"/>
    </location>
    <ligand>
        <name>carboxy-S-adenosyl-L-methionine</name>
        <dbReference type="ChEBI" id="CHEBI:134278"/>
    </ligand>
</feature>
<dbReference type="STRING" id="314344.AL013_04850"/>
<dbReference type="EMBL" id="AATS01000001">
    <property type="protein sequence ID" value="EAU56149.1"/>
    <property type="molecule type" value="Genomic_DNA"/>
</dbReference>
<dbReference type="CDD" id="cd02440">
    <property type="entry name" value="AdoMet_MTases"/>
    <property type="match status" value="1"/>
</dbReference>
<dbReference type="NCBIfam" id="NF011650">
    <property type="entry name" value="PRK15068.1"/>
    <property type="match status" value="1"/>
</dbReference>
<feature type="binding site" evidence="3">
    <location>
        <position position="138"/>
    </location>
    <ligand>
        <name>carboxy-S-adenosyl-L-methionine</name>
        <dbReference type="ChEBI" id="CHEBI:134278"/>
    </ligand>
</feature>
<dbReference type="GO" id="GO:0002098">
    <property type="term" value="P:tRNA wobble uridine modification"/>
    <property type="evidence" value="ECO:0007669"/>
    <property type="project" value="InterPro"/>
</dbReference>
<keyword evidence="1 3" id="KW-0808">Transferase</keyword>
<organism evidence="4 5">
    <name type="scientific">Mariprofundus ferrooxydans PV-1</name>
    <dbReference type="NCBI Taxonomy" id="314345"/>
    <lineage>
        <taxon>Bacteria</taxon>
        <taxon>Pseudomonadati</taxon>
        <taxon>Pseudomonadota</taxon>
        <taxon>Candidatius Mariprofundia</taxon>
        <taxon>Mariprofundales</taxon>
        <taxon>Mariprofundaceae</taxon>
        <taxon>Mariprofundus</taxon>
    </lineage>
</organism>
<feature type="binding site" evidence="3">
    <location>
        <position position="99"/>
    </location>
    <ligand>
        <name>carboxy-S-adenosyl-L-methionine</name>
        <dbReference type="ChEBI" id="CHEBI:134278"/>
    </ligand>
</feature>
<comment type="caution">
    <text evidence="4">The sequence shown here is derived from an EMBL/GenBank/DDBJ whole genome shotgun (WGS) entry which is preliminary data.</text>
</comment>
<dbReference type="GO" id="GO:0016765">
    <property type="term" value="F:transferase activity, transferring alkyl or aryl (other than methyl) groups"/>
    <property type="evidence" value="ECO:0007669"/>
    <property type="project" value="UniProtKB-UniRule"/>
</dbReference>
<comment type="subunit">
    <text evidence="3">Homotetramer.</text>
</comment>
<dbReference type="GO" id="GO:0008168">
    <property type="term" value="F:methyltransferase activity"/>
    <property type="evidence" value="ECO:0007669"/>
    <property type="project" value="UniProtKB-KW"/>
</dbReference>
<evidence type="ECO:0000256" key="1">
    <source>
        <dbReference type="ARBA" id="ARBA00022679"/>
    </source>
</evidence>
<sequence length="332" mass="37381">MSMHKQIEPFDGLAQWLPASPLQPHSDAIEEVVTRAFAQAAQHGDYPRWQQALTALPAVIPSLVALDSDSVCIGRASDCTDAEHAQLLTALRTFHPWRKGPFDFFGIHIDTEWRSDWKWNRLKDAITPLDGRCVLDIGCGSGYHCWRIRGAGAAYVAGIDPTILFLMQFRAAQNYIRDNAVQFWPIGIDELPPQMACFDTVFSMGILYHRRSPLDHLLQLKGLLRGGGELVLETLVVEGDEQRCLIPAGRYAKMRNTWFLPSVAMLKIWLGRSGFTNIRQVDLSPTTTKEQRSTDWMRFESLADYLDPTDPTRTVEGYPAPLRAILTATRQG</sequence>
<dbReference type="NCBIfam" id="TIGR00452">
    <property type="entry name" value="tRNA 5-methoxyuridine(34)/uridine 5-oxyacetic acid(34) synthase CmoB"/>
    <property type="match status" value="1"/>
</dbReference>
<feature type="binding site" evidence="3">
    <location>
        <position position="118"/>
    </location>
    <ligand>
        <name>carboxy-S-adenosyl-L-methionine</name>
        <dbReference type="ChEBI" id="CHEBI:134278"/>
    </ligand>
</feature>
<feature type="binding site" evidence="3">
    <location>
        <position position="323"/>
    </location>
    <ligand>
        <name>carboxy-S-adenosyl-L-methionine</name>
        <dbReference type="ChEBI" id="CHEBI:134278"/>
    </ligand>
</feature>
<dbReference type="InterPro" id="IPR010017">
    <property type="entry name" value="CmoB"/>
</dbReference>
<keyword evidence="5" id="KW-1185">Reference proteome</keyword>
<dbReference type="PANTHER" id="PTHR43464">
    <property type="entry name" value="METHYLTRANSFERASE"/>
    <property type="match status" value="1"/>
</dbReference>
<dbReference type="FunCoup" id="Q0F2Z2">
    <property type="interactions" value="9"/>
</dbReference>
<name>Q0F2Z2_9PROT</name>
<keyword evidence="4" id="KW-0489">Methyltransferase</keyword>
<gene>
    <name evidence="3" type="primary">cmoB</name>
    <name evidence="4" type="ORF">SPV1_04993</name>
</gene>
<comment type="catalytic activity">
    <reaction evidence="3">
        <text>carboxy-S-adenosyl-L-methionine + 5-hydroxyuridine(34) in tRNA = 5-carboxymethoxyuridine(34) in tRNA + S-adenosyl-L-homocysteine + H(+)</text>
        <dbReference type="Rhea" id="RHEA:52848"/>
        <dbReference type="Rhea" id="RHEA-COMP:13381"/>
        <dbReference type="Rhea" id="RHEA-COMP:13383"/>
        <dbReference type="ChEBI" id="CHEBI:15378"/>
        <dbReference type="ChEBI" id="CHEBI:57856"/>
        <dbReference type="ChEBI" id="CHEBI:134278"/>
        <dbReference type="ChEBI" id="CHEBI:136877"/>
        <dbReference type="ChEBI" id="CHEBI:136879"/>
    </reaction>
</comment>
<dbReference type="eggNOG" id="COG0500">
    <property type="taxonomic scope" value="Bacteria"/>
</dbReference>
<dbReference type="PANTHER" id="PTHR43464:SF95">
    <property type="entry name" value="TRNA U34 CARBOXYMETHYLTRANSFERASE"/>
    <property type="match status" value="1"/>
</dbReference>
<evidence type="ECO:0000256" key="3">
    <source>
        <dbReference type="HAMAP-Rule" id="MF_01590"/>
    </source>
</evidence>
<feature type="binding site" evidence="3">
    <location>
        <position position="208"/>
    </location>
    <ligand>
        <name>carboxy-S-adenosyl-L-methionine</name>
        <dbReference type="ChEBI" id="CHEBI:134278"/>
    </ligand>
</feature>
<dbReference type="Pfam" id="PF08003">
    <property type="entry name" value="Methyltransf_9"/>
    <property type="match status" value="1"/>
</dbReference>
<dbReference type="InterPro" id="IPR029063">
    <property type="entry name" value="SAM-dependent_MTases_sf"/>
</dbReference>
<evidence type="ECO:0000313" key="4">
    <source>
        <dbReference type="EMBL" id="EAU56149.1"/>
    </source>
</evidence>
<accession>Q0F2Z2</accession>
<dbReference type="HAMAP" id="MF_01590">
    <property type="entry name" value="tRNA_carboxymethyltr_CmoB"/>
    <property type="match status" value="1"/>
</dbReference>
<feature type="binding site" evidence="3">
    <location>
        <begin position="160"/>
        <end position="162"/>
    </location>
    <ligand>
        <name>carboxy-S-adenosyl-L-methionine</name>
        <dbReference type="ChEBI" id="CHEBI:134278"/>
    </ligand>
</feature>
<comment type="function">
    <text evidence="3">Catalyzes carboxymethyl transfer from carboxy-S-adenosyl-L-methionine (Cx-SAM) to 5-hydroxyuridine (ho5U) to form 5-carboxymethoxyuridine (cmo5U) at position 34 in tRNAs.</text>
</comment>